<keyword evidence="3" id="KW-0678">Repressor</keyword>
<dbReference type="InterPro" id="IPR028309">
    <property type="entry name" value="RB_fam"/>
</dbReference>
<evidence type="ECO:0000256" key="5">
    <source>
        <dbReference type="ARBA" id="ARBA00023163"/>
    </source>
</evidence>
<dbReference type="OrthoDB" id="844594at2759"/>
<dbReference type="Pfam" id="PF01858">
    <property type="entry name" value="RB_A"/>
    <property type="match status" value="1"/>
</dbReference>
<organism evidence="11 12">
    <name type="scientific">Frankliniella occidentalis</name>
    <name type="common">Western flower thrips</name>
    <name type="synonym">Euthrips occidentalis</name>
    <dbReference type="NCBI Taxonomy" id="133901"/>
    <lineage>
        <taxon>Eukaryota</taxon>
        <taxon>Metazoa</taxon>
        <taxon>Ecdysozoa</taxon>
        <taxon>Arthropoda</taxon>
        <taxon>Hexapoda</taxon>
        <taxon>Insecta</taxon>
        <taxon>Pterygota</taxon>
        <taxon>Neoptera</taxon>
        <taxon>Paraneoptera</taxon>
        <taxon>Thysanoptera</taxon>
        <taxon>Terebrantia</taxon>
        <taxon>Thripoidea</taxon>
        <taxon>Thripidae</taxon>
        <taxon>Frankliniella</taxon>
    </lineage>
</organism>
<gene>
    <name evidence="12" type="primary">LOC113204746</name>
</gene>
<comment type="similarity">
    <text evidence="2">Belongs to the retinoblastoma protein (RB) family.</text>
</comment>
<dbReference type="Pfam" id="PF11934">
    <property type="entry name" value="DUF3452"/>
    <property type="match status" value="1"/>
</dbReference>
<dbReference type="GO" id="GO:0005667">
    <property type="term" value="C:transcription regulator complex"/>
    <property type="evidence" value="ECO:0007669"/>
    <property type="project" value="TreeGrafter"/>
</dbReference>
<accession>A0A6J1S573</accession>
<dbReference type="GO" id="GO:0006357">
    <property type="term" value="P:regulation of transcription by RNA polymerase II"/>
    <property type="evidence" value="ECO:0007669"/>
    <property type="project" value="InterPro"/>
</dbReference>
<dbReference type="AlphaFoldDB" id="A0A6J1S573"/>
<protein>
    <submittedName>
        <fullName evidence="12">Retinoblastoma-like protein 1 isoform X1</fullName>
    </submittedName>
</protein>
<evidence type="ECO:0000313" key="12">
    <source>
        <dbReference type="RefSeq" id="XP_026275813.1"/>
    </source>
</evidence>
<dbReference type="InterPro" id="IPR024599">
    <property type="entry name" value="RB_N"/>
</dbReference>
<evidence type="ECO:0000259" key="10">
    <source>
        <dbReference type="SMART" id="SM01368"/>
    </source>
</evidence>
<evidence type="ECO:0000256" key="6">
    <source>
        <dbReference type="ARBA" id="ARBA00023242"/>
    </source>
</evidence>
<dbReference type="GO" id="GO:2000134">
    <property type="term" value="P:negative regulation of G1/S transition of mitotic cell cycle"/>
    <property type="evidence" value="ECO:0007669"/>
    <property type="project" value="TreeGrafter"/>
</dbReference>
<dbReference type="GO" id="GO:0030154">
    <property type="term" value="P:cell differentiation"/>
    <property type="evidence" value="ECO:0007669"/>
    <property type="project" value="TreeGrafter"/>
</dbReference>
<evidence type="ECO:0000256" key="7">
    <source>
        <dbReference type="ARBA" id="ARBA00023306"/>
    </source>
</evidence>
<feature type="region of interest" description="Disordered" evidence="8">
    <location>
        <begin position="878"/>
        <end position="902"/>
    </location>
</feature>
<evidence type="ECO:0000256" key="2">
    <source>
        <dbReference type="ARBA" id="ARBA00009475"/>
    </source>
</evidence>
<keyword evidence="5" id="KW-0804">Transcription</keyword>
<dbReference type="InterPro" id="IPR036915">
    <property type="entry name" value="Cyclin-like_sf"/>
</dbReference>
<dbReference type="RefSeq" id="XP_026275813.1">
    <property type="nucleotide sequence ID" value="XM_026420028.2"/>
</dbReference>
<keyword evidence="11" id="KW-1185">Reference proteome</keyword>
<dbReference type="InterPro" id="IPR002720">
    <property type="entry name" value="RB_A"/>
</dbReference>
<dbReference type="GO" id="GO:0005634">
    <property type="term" value="C:nucleus"/>
    <property type="evidence" value="ECO:0007669"/>
    <property type="project" value="UniProtKB-SubCell"/>
</dbReference>
<dbReference type="SMART" id="SM01368">
    <property type="entry name" value="RB_A"/>
    <property type="match status" value="1"/>
</dbReference>
<name>A0A6J1S573_FRAOC</name>
<dbReference type="FunFam" id="1.10.472.10:FF:000035">
    <property type="entry name" value="RB transcriptional corepressor-like 1"/>
    <property type="match status" value="1"/>
</dbReference>
<evidence type="ECO:0000259" key="9">
    <source>
        <dbReference type="SMART" id="SM01367"/>
    </source>
</evidence>
<dbReference type="GeneID" id="113204746"/>
<dbReference type="KEGG" id="foc:113204746"/>
<feature type="domain" description="Retinoblastoma-associated protein A-box" evidence="10">
    <location>
        <begin position="412"/>
        <end position="610"/>
    </location>
</feature>
<dbReference type="Proteomes" id="UP000504606">
    <property type="component" value="Unplaced"/>
</dbReference>
<dbReference type="Gene3D" id="1.10.472.140">
    <property type="match status" value="1"/>
</dbReference>
<keyword evidence="7" id="KW-0131">Cell cycle</keyword>
<dbReference type="SUPFAM" id="SSF47954">
    <property type="entry name" value="Cyclin-like"/>
    <property type="match status" value="2"/>
</dbReference>
<evidence type="ECO:0000256" key="3">
    <source>
        <dbReference type="ARBA" id="ARBA00022491"/>
    </source>
</evidence>
<feature type="domain" description="Retinoblastoma-associated protein N-terminal" evidence="9">
    <location>
        <begin position="62"/>
        <end position="207"/>
    </location>
</feature>
<dbReference type="PANTHER" id="PTHR13742">
    <property type="entry name" value="RETINOBLASTOMA-ASSOCIATED PROTEIN RB -RELATED"/>
    <property type="match status" value="1"/>
</dbReference>
<dbReference type="Pfam" id="PF01857">
    <property type="entry name" value="RB_B"/>
    <property type="match status" value="1"/>
</dbReference>
<dbReference type="GO" id="GO:0000977">
    <property type="term" value="F:RNA polymerase II transcription regulatory region sequence-specific DNA binding"/>
    <property type="evidence" value="ECO:0007669"/>
    <property type="project" value="TreeGrafter"/>
</dbReference>
<sequence length="1049" mass="117737">MGLNQGDPDESVYQELCVKLNMDKDTADEAWQNYQRIRVNYLLEGNQLHWLACALYVSCRKSTTPTVGRPGEVVEGNCVSLTRLLRLSKLSLIHFFNKCKKWADMASLPADFRGKIDSLERNFAVSREIFKKFQPIFKDLFQEAGPEPQQNLRTSRKQKNQPCTPARVFELTWTLFVCVKVDYPDVRDDLVNSYHMLLACCDLIFGNALLADRRDLLNPVFPGLPKDFSSPDYQPPTNAPCIIDKLCESHDGLPLEAKGIKAYCWKNHIKRLFEQRVLKGNSENFSGILDVNNFDYNLKAINKQYEEHVLNVGDFDERIFLAEIKRLRSCLKRSQGFTTPSRPVLRALNVEGDAEQDIGTSTNHGIGDLSEKMHALRRLQTPNVSGCNQLIVSTPLTNRRYLRGAHDSNEVTPLITATQSVNRLRSLLSGRSDAPSENLLEIFKSCSRDPTEKVLGFVSAIGQKFCERYSQQTSDQEKSSNMSSMDFAKKRLQLGVTLYYKILENIITDERKQKPHLDFSNLLEQEVFHQTLLACCIEIVIFAYNAPSRTFPYVLKALNVEPYYFYKVIEPIVRAEEQLSRDMIKHLNEIEEKILESMAWQSESSLWDYIDSSGLPVPSCEDVSLPSQLTVDGDAGQHQATNPVLKRLSGAGDKGSASPISSVSAVERFNSPVSQAIPKKRLFDGELIKPGQSLLQSKVGIGGIQITTVKGENGQQYIPIQYVPGANSVIISAQPSGSGSTVLKNKAPGASNSESGGEKKDDDKPKRTGSLSLFFRKFYHLGSVRMQELCNHLQLTDAELKRKIWTCFQHAITNHVDLMRDRHIDQLLMCSVYVICKVTKNDQTFTNVMKCYRMQPQASSHVYRSVLLKKVTEESGEETSAVSAPLPKALGSPTDAAGTSNNFRGEVRGDLIKFYNEVFVTKMKAFAQKFCSDQNDSLPLSPLPVCKSQPSVPRRRVTDKLPVFISSLNPQDVTVSPSKLLDYKFSRSPARDLRAINNMIQVDGTRKVAKRLLADDSTDEASLPKISANDLVSRKLHSIIGDRIGQSQV</sequence>
<dbReference type="PANTHER" id="PTHR13742:SF17">
    <property type="entry name" value="RE32990P-RELATED"/>
    <property type="match status" value="1"/>
</dbReference>
<dbReference type="InterPro" id="IPR002719">
    <property type="entry name" value="RB_B"/>
</dbReference>
<dbReference type="Gene3D" id="1.10.472.10">
    <property type="entry name" value="Cyclin-like"/>
    <property type="match status" value="3"/>
</dbReference>
<keyword evidence="6" id="KW-0539">Nucleus</keyword>
<dbReference type="GO" id="GO:0000785">
    <property type="term" value="C:chromatin"/>
    <property type="evidence" value="ECO:0007669"/>
    <property type="project" value="TreeGrafter"/>
</dbReference>
<dbReference type="SMART" id="SM01367">
    <property type="entry name" value="DUF3452"/>
    <property type="match status" value="1"/>
</dbReference>
<feature type="compositionally biased region" description="Basic and acidic residues" evidence="8">
    <location>
        <begin position="756"/>
        <end position="766"/>
    </location>
</feature>
<keyword evidence="4" id="KW-0805">Transcription regulation</keyword>
<evidence type="ECO:0000256" key="8">
    <source>
        <dbReference type="SAM" id="MobiDB-lite"/>
    </source>
</evidence>
<reference evidence="12" key="1">
    <citation type="submission" date="2025-08" db="UniProtKB">
        <authorList>
            <consortium name="RefSeq"/>
        </authorList>
    </citation>
    <scope>IDENTIFICATION</scope>
    <source>
        <tissue evidence="12">Whole organism</tissue>
    </source>
</reference>
<dbReference type="CDD" id="cd00043">
    <property type="entry name" value="CYCLIN_SF"/>
    <property type="match status" value="1"/>
</dbReference>
<comment type="subcellular location">
    <subcellularLocation>
        <location evidence="1">Nucleus</location>
    </subcellularLocation>
</comment>
<feature type="region of interest" description="Disordered" evidence="8">
    <location>
        <begin position="736"/>
        <end position="766"/>
    </location>
</feature>
<evidence type="ECO:0000256" key="4">
    <source>
        <dbReference type="ARBA" id="ARBA00023015"/>
    </source>
</evidence>
<evidence type="ECO:0000313" key="11">
    <source>
        <dbReference type="Proteomes" id="UP000504606"/>
    </source>
</evidence>
<evidence type="ECO:0000256" key="1">
    <source>
        <dbReference type="ARBA" id="ARBA00004123"/>
    </source>
</evidence>
<proteinExistence type="inferred from homology"/>